<keyword evidence="2" id="KW-1185">Reference proteome</keyword>
<organism evidence="1 2">
    <name type="scientific">Vitrella brassicaformis (strain CCMP3155)</name>
    <dbReference type="NCBI Taxonomy" id="1169540"/>
    <lineage>
        <taxon>Eukaryota</taxon>
        <taxon>Sar</taxon>
        <taxon>Alveolata</taxon>
        <taxon>Colpodellida</taxon>
        <taxon>Vitrellaceae</taxon>
        <taxon>Vitrella</taxon>
    </lineage>
</organism>
<dbReference type="EMBL" id="CDMY01000839">
    <property type="protein sequence ID" value="CEM34904.1"/>
    <property type="molecule type" value="Genomic_DNA"/>
</dbReference>
<dbReference type="InParanoid" id="A0A0G4GW40"/>
<evidence type="ECO:0000313" key="1">
    <source>
        <dbReference type="EMBL" id="CEM34904.1"/>
    </source>
</evidence>
<dbReference type="VEuPathDB" id="CryptoDB:Vbra_435"/>
<evidence type="ECO:0000313" key="2">
    <source>
        <dbReference type="Proteomes" id="UP000041254"/>
    </source>
</evidence>
<dbReference type="AlphaFoldDB" id="A0A0G4GW40"/>
<gene>
    <name evidence="1" type="ORF">Vbra_435</name>
</gene>
<reference evidence="1 2" key="1">
    <citation type="submission" date="2014-11" db="EMBL/GenBank/DDBJ databases">
        <authorList>
            <person name="Zhu J."/>
            <person name="Qi W."/>
            <person name="Song R."/>
        </authorList>
    </citation>
    <scope>NUCLEOTIDE SEQUENCE [LARGE SCALE GENOMIC DNA]</scope>
</reference>
<dbReference type="Pfam" id="PF05990">
    <property type="entry name" value="DUF900"/>
    <property type="match status" value="1"/>
</dbReference>
<name>A0A0G4GW40_VITBC</name>
<sequence>MPLSSQASRVESVLVIVQAAQAGLLGHSRGCSRAYGCSFKDACAETSAPPERRGPELLRTPMKLLGLLLVCVALPVVRCHDPPAGAPVGFLHGSDGSPLKSCITSLKSRRNDVDPDGELLFITNHRTNVLGGTEEPIRPVSFDEADNDPSASVRFCQSGTDQEHQEIFSGDLLKRLLNSKAEHVLFSIHGFNTQPTSALDQAANIQGQFNTMAERGDDASTVKVVGLIWPCGDKWLYVRDYWDDRRSAYASATGFERMLAKVLRAEER</sequence>
<proteinExistence type="predicted"/>
<dbReference type="PhylomeDB" id="A0A0G4GW40"/>
<protein>
    <submittedName>
        <fullName evidence="1">Uncharacterized protein</fullName>
    </submittedName>
</protein>
<accession>A0A0G4GW40</accession>
<dbReference type="InterPro" id="IPR010297">
    <property type="entry name" value="DUF900_hydrolase"/>
</dbReference>
<dbReference type="Proteomes" id="UP000041254">
    <property type="component" value="Unassembled WGS sequence"/>
</dbReference>